<dbReference type="Pfam" id="PF18759">
    <property type="entry name" value="Plavaka"/>
    <property type="match status" value="1"/>
</dbReference>
<keyword evidence="2" id="KW-1185">Reference proteome</keyword>
<dbReference type="Proteomes" id="UP000249464">
    <property type="component" value="Unassembled WGS sequence"/>
</dbReference>
<gene>
    <name evidence="1" type="primary">BQ5605_C043g12089</name>
    <name evidence="1" type="ORF">BQ5605_C043G12089</name>
</gene>
<dbReference type="AlphaFoldDB" id="A0A2X0PP87"/>
<reference evidence="1 2" key="1">
    <citation type="submission" date="2016-11" db="EMBL/GenBank/DDBJ databases">
        <authorList>
            <person name="Jaros S."/>
            <person name="Januszkiewicz K."/>
            <person name="Wedrychowicz H."/>
        </authorList>
    </citation>
    <scope>NUCLEOTIDE SEQUENCE [LARGE SCALE GENOMIC DNA]</scope>
</reference>
<dbReference type="InterPro" id="IPR041078">
    <property type="entry name" value="Plavaka"/>
</dbReference>
<protein>
    <submittedName>
        <fullName evidence="1">BQ5605_C043g12089 protein</fullName>
    </submittedName>
</protein>
<evidence type="ECO:0000313" key="2">
    <source>
        <dbReference type="Proteomes" id="UP000249464"/>
    </source>
</evidence>
<evidence type="ECO:0000313" key="1">
    <source>
        <dbReference type="EMBL" id="SGZ32134.1"/>
    </source>
</evidence>
<name>A0A2X0PP87_9BASI</name>
<sequence length="806" mass="92975">MYSEYDHTFDDQPKWDARQKRKFRVEQPPLAGWARRANGQLCDEHTPPPTVLHAHLFDPNNVFYPFQDEKDYQYALLTRSMSESLFNAMVTFNNSRTMPSATGFNSDLQSKKYPMLEHTFRCRDAHHVLQHLLFNPVFCVHQHLRPMKVFEIKSNGQEQRVYGAPHTADKAWEMQRRIPYIRIDTSSDSTVLSIGTGTASAHPVYMSLGVNAGFLKRENHGGLVVIAFLPKFSPKVERADKGNDEMFRIYKRRVLHRALEILWAPIRHLLSSRNLFQFADGHYRYIRVYFGPVSVDYPEACWLTSLVQGYVPCCVHEPLKLQEGPAAPRTSADAYYEVRRAASQRRTITAQTKAAKEGGYHLGRGSMGILPEAQTVWDCLGFNGHELMVADRLHQLIKGMVKDITIDDLFIETCARIAADAHPRRNKQKLDELIGRIELNMRLMPLHSQLRRFKDGFQHSNWTGKHTRDLMKVSEFFQLHAFLIVASILISSVGITQIFPASVWADVQIIGDDYESRTLIDKNAQIMTLLSVLIMYATSLEATADDVDDMDIAYDAYMFLARNTYDRFRIVDGQVEKLGFIWPRLHSVSHYAEWTKKWGVPVHSDTNTSERAHIDSVKVAHRASNKCNTASQLINYSRRADKNQIFGESGNNRCMITMNEIQVSLQQPRLLQLTTCYLLEFGHSSEEVESLDDEKAKWYHSFKLSNRIYQNTPEQTRDDADIIKHVIRATFRYKHGNQDGYCSRFDCVFVHNLNYGPIGKYHNHATFKDRAWHFVLPFTIFRLRGIFTLDIGGTCHELCIGDEFEW</sequence>
<accession>A0A2X0PP87</accession>
<proteinExistence type="predicted"/>
<dbReference type="EMBL" id="FQNC01000117">
    <property type="protein sequence ID" value="SGZ32134.1"/>
    <property type="molecule type" value="Genomic_DNA"/>
</dbReference>
<organism evidence="1 2">
    <name type="scientific">Microbotryum silenes-dioicae</name>
    <dbReference type="NCBI Taxonomy" id="796604"/>
    <lineage>
        <taxon>Eukaryota</taxon>
        <taxon>Fungi</taxon>
        <taxon>Dikarya</taxon>
        <taxon>Basidiomycota</taxon>
        <taxon>Pucciniomycotina</taxon>
        <taxon>Microbotryomycetes</taxon>
        <taxon>Microbotryales</taxon>
        <taxon>Microbotryaceae</taxon>
        <taxon>Microbotryum</taxon>
    </lineage>
</organism>